<evidence type="ECO:0000259" key="3">
    <source>
        <dbReference type="Pfam" id="PF22669"/>
    </source>
</evidence>
<dbReference type="InterPro" id="IPR000300">
    <property type="entry name" value="IPPc"/>
</dbReference>
<dbReference type="PANTHER" id="PTHR45666">
    <property type="entry name" value="TYPE IV INOSITOL POLYPHOSPHATE 5-PHOSPHATASE 9"/>
    <property type="match status" value="1"/>
</dbReference>
<dbReference type="GO" id="GO:0004439">
    <property type="term" value="F:phosphatidylinositol-4,5-bisphosphate 5-phosphatase activity"/>
    <property type="evidence" value="ECO:0007669"/>
    <property type="project" value="TreeGrafter"/>
</dbReference>
<dbReference type="PANTHER" id="PTHR45666:SF20">
    <property type="entry name" value="TYPE I INOSITOL POLYPHOSPHATE 5-PHOSPHATASE 10"/>
    <property type="match status" value="1"/>
</dbReference>
<dbReference type="GO" id="GO:0046856">
    <property type="term" value="P:phosphatidylinositol dephosphorylation"/>
    <property type="evidence" value="ECO:0007669"/>
    <property type="project" value="InterPro"/>
</dbReference>
<protein>
    <recommendedName>
        <fullName evidence="3">Inositol polyphosphate-related phosphatase domain-containing protein</fullName>
    </recommendedName>
</protein>
<reference evidence="4" key="1">
    <citation type="submission" date="2023-03" db="UniProtKB">
        <authorList>
            <consortium name="EnsemblPlants"/>
        </authorList>
    </citation>
    <scope>IDENTIFICATION</scope>
</reference>
<dbReference type="Pfam" id="PF22669">
    <property type="entry name" value="Exo_endo_phos2"/>
    <property type="match status" value="1"/>
</dbReference>
<dbReference type="EnsemblPlants" id="MELO3C019929.2.1">
    <property type="protein sequence ID" value="MELO3C019929.2.1"/>
    <property type="gene ID" value="MELO3C019929.2"/>
</dbReference>
<dbReference type="AlphaFoldDB" id="A0A9I9DKQ3"/>
<proteinExistence type="inferred from homology"/>
<evidence type="ECO:0000256" key="1">
    <source>
        <dbReference type="ARBA" id="ARBA00010768"/>
    </source>
</evidence>
<dbReference type="GO" id="GO:0004445">
    <property type="term" value="F:inositol-polyphosphate 5-phosphatase activity"/>
    <property type="evidence" value="ECO:0007669"/>
    <property type="project" value="InterPro"/>
</dbReference>
<evidence type="ECO:0000313" key="4">
    <source>
        <dbReference type="EnsemblPlants" id="MELO3C019929.2.1"/>
    </source>
</evidence>
<dbReference type="Gene3D" id="3.60.10.10">
    <property type="entry name" value="Endonuclease/exonuclease/phosphatase"/>
    <property type="match status" value="1"/>
</dbReference>
<dbReference type="GO" id="GO:0034485">
    <property type="term" value="F:phosphatidylinositol-3,4,5-trisphosphate 5-phosphatase activity"/>
    <property type="evidence" value="ECO:0007669"/>
    <property type="project" value="TreeGrafter"/>
</dbReference>
<keyword evidence="2" id="KW-0378">Hydrolase</keyword>
<dbReference type="InterPro" id="IPR036691">
    <property type="entry name" value="Endo/exonu/phosph_ase_sf"/>
</dbReference>
<organism evidence="4">
    <name type="scientific">Cucumis melo</name>
    <name type="common">Muskmelon</name>
    <dbReference type="NCBI Taxonomy" id="3656"/>
    <lineage>
        <taxon>Eukaryota</taxon>
        <taxon>Viridiplantae</taxon>
        <taxon>Streptophyta</taxon>
        <taxon>Embryophyta</taxon>
        <taxon>Tracheophyta</taxon>
        <taxon>Spermatophyta</taxon>
        <taxon>Magnoliopsida</taxon>
        <taxon>eudicotyledons</taxon>
        <taxon>Gunneridae</taxon>
        <taxon>Pentapetalae</taxon>
        <taxon>rosids</taxon>
        <taxon>fabids</taxon>
        <taxon>Cucurbitales</taxon>
        <taxon>Cucurbitaceae</taxon>
        <taxon>Benincaseae</taxon>
        <taxon>Cucumis</taxon>
    </lineage>
</organism>
<name>A0A9I9DKQ3_CUCME</name>
<dbReference type="SUPFAM" id="SSF56219">
    <property type="entry name" value="DNase I-like"/>
    <property type="match status" value="1"/>
</dbReference>
<dbReference type="Gramene" id="MELO3C019929.2.1">
    <property type="protein sequence ID" value="MELO3C019929.2.1"/>
    <property type="gene ID" value="MELO3C019929.2"/>
</dbReference>
<evidence type="ECO:0000256" key="2">
    <source>
        <dbReference type="ARBA" id="ARBA00022801"/>
    </source>
</evidence>
<accession>A0A9I9DKQ3</accession>
<sequence length="341" mass="38531">MTLRKQDSRKKSFIRKMFAMGERNGKKEFKGSFVESTDPNSDLQLDSTFLGSTDSLMAPGQEVQSFRVFVATWNVGGKSPPTNLNLNDFLKNDNCADIYIFGFQEIVPLNAGNVLVIEDNEPAARWLSLINQSLNNPTNGCSRGPKSNTSLGGSKFFPKPSLKSISKTFRTVSRRKLKSCNCTPLELERKRSKDFWFRCQPSNVSQSGISSEEDDDEEDPSIFDISDISIPESSNETKYGLIASKQMVGIFVTIWMRQELVPHVSHLRISSTGRGIMGCLGNKFTCLHLWDNSAKYPSYFHFEIVRVGSCLPGVHFSEHVISPDKLLLHLQPLSFWRERRR</sequence>
<feature type="domain" description="Inositol polyphosphate-related phosphatase" evidence="3">
    <location>
        <begin position="72"/>
        <end position="138"/>
    </location>
</feature>
<comment type="similarity">
    <text evidence="1">Belongs to the inositol polyphosphate 5-phosphatase family.</text>
</comment>
<dbReference type="InterPro" id="IPR045849">
    <property type="entry name" value="IP5P_plant"/>
</dbReference>